<gene>
    <name evidence="2" type="ORF">K402DRAFT_134311</name>
</gene>
<dbReference type="OrthoDB" id="6513042at2759"/>
<dbReference type="AlphaFoldDB" id="A0A6G1GVB1"/>
<evidence type="ECO:0000256" key="1">
    <source>
        <dbReference type="SAM" id="MobiDB-lite"/>
    </source>
</evidence>
<feature type="region of interest" description="Disordered" evidence="1">
    <location>
        <begin position="492"/>
        <end position="564"/>
    </location>
</feature>
<feature type="region of interest" description="Disordered" evidence="1">
    <location>
        <begin position="157"/>
        <end position="186"/>
    </location>
</feature>
<protein>
    <submittedName>
        <fullName evidence="2">Uncharacterized protein</fullName>
    </submittedName>
</protein>
<evidence type="ECO:0000313" key="3">
    <source>
        <dbReference type="Proteomes" id="UP000800041"/>
    </source>
</evidence>
<accession>A0A6G1GVB1</accession>
<feature type="region of interest" description="Disordered" evidence="1">
    <location>
        <begin position="266"/>
        <end position="300"/>
    </location>
</feature>
<dbReference type="Proteomes" id="UP000800041">
    <property type="component" value="Unassembled WGS sequence"/>
</dbReference>
<feature type="compositionally biased region" description="Polar residues" evidence="1">
    <location>
        <begin position="173"/>
        <end position="182"/>
    </location>
</feature>
<feature type="region of interest" description="Disordered" evidence="1">
    <location>
        <begin position="1"/>
        <end position="122"/>
    </location>
</feature>
<organism evidence="2 3">
    <name type="scientific">Aulographum hederae CBS 113979</name>
    <dbReference type="NCBI Taxonomy" id="1176131"/>
    <lineage>
        <taxon>Eukaryota</taxon>
        <taxon>Fungi</taxon>
        <taxon>Dikarya</taxon>
        <taxon>Ascomycota</taxon>
        <taxon>Pezizomycotina</taxon>
        <taxon>Dothideomycetes</taxon>
        <taxon>Pleosporomycetidae</taxon>
        <taxon>Aulographales</taxon>
        <taxon>Aulographaceae</taxon>
    </lineage>
</organism>
<evidence type="ECO:0000313" key="2">
    <source>
        <dbReference type="EMBL" id="KAF1984710.1"/>
    </source>
</evidence>
<reference evidence="2" key="1">
    <citation type="journal article" date="2020" name="Stud. Mycol.">
        <title>101 Dothideomycetes genomes: a test case for predicting lifestyles and emergence of pathogens.</title>
        <authorList>
            <person name="Haridas S."/>
            <person name="Albert R."/>
            <person name="Binder M."/>
            <person name="Bloem J."/>
            <person name="Labutti K."/>
            <person name="Salamov A."/>
            <person name="Andreopoulos B."/>
            <person name="Baker S."/>
            <person name="Barry K."/>
            <person name="Bills G."/>
            <person name="Bluhm B."/>
            <person name="Cannon C."/>
            <person name="Castanera R."/>
            <person name="Culley D."/>
            <person name="Daum C."/>
            <person name="Ezra D."/>
            <person name="Gonzalez J."/>
            <person name="Henrissat B."/>
            <person name="Kuo A."/>
            <person name="Liang C."/>
            <person name="Lipzen A."/>
            <person name="Lutzoni F."/>
            <person name="Magnuson J."/>
            <person name="Mondo S."/>
            <person name="Nolan M."/>
            <person name="Ohm R."/>
            <person name="Pangilinan J."/>
            <person name="Park H.-J."/>
            <person name="Ramirez L."/>
            <person name="Alfaro M."/>
            <person name="Sun H."/>
            <person name="Tritt A."/>
            <person name="Yoshinaga Y."/>
            <person name="Zwiers L.-H."/>
            <person name="Turgeon B."/>
            <person name="Goodwin S."/>
            <person name="Spatafora J."/>
            <person name="Crous P."/>
            <person name="Grigoriev I."/>
        </authorList>
    </citation>
    <scope>NUCLEOTIDE SEQUENCE</scope>
    <source>
        <strain evidence="2">CBS 113979</strain>
    </source>
</reference>
<sequence>MSSRQKSFFDQDHNRAKTRPTWNRSRSANYPPHLKPAIPNTMGGPPIPPSINAKSKLKAFQFVNNHPNGGEEDKENIPQENVVGKNAPTEESSQKVAENANESPVEKQKTLLPPSTPATRLPLADLIGNVDEERRKPAVANSPEEQITWAHAQTPNPATFITPARRGTKRARSSSPASSQHDSYIKEPLDLRNLSQSLKTPHVDPAAELWSQYAGLGNSKMTPSGLKSAAFAQIIQNSSPHSSATMGSVSGLRRWASCGIEFPTSTRKKRRRTNGGFRVEKMDETTPSNVGGHTTADGLPKKSKVGRLVEQLQGLSNMPSIIADHAPSSSSPLPEVVGIQEAHEEDQAESPLQRLATVPDAPDREQELRSGVLDAEHAQKHSQQPAATSDYGDDDFDMDMFEAAESELEPARDVNVRRAETIPSVPETRQVNPGPQLQNVQAVTTAELKEAVLLGNPVQAADDEFDEFDEFGDDDDVFNLELVRLASLYDARPDASPNQEPKSLAKFNLIKEPTRSQALPEPPKQTPKSFANVKEATRPQTLPEPPSQVIDLDSDDEFGDGDIDVDGCIAAEIEATQAYRASMSTTSNNKRKSFNDT</sequence>
<name>A0A6G1GVB1_9PEZI</name>
<proteinExistence type="predicted"/>
<feature type="region of interest" description="Disordered" evidence="1">
    <location>
        <begin position="343"/>
        <end position="394"/>
    </location>
</feature>
<dbReference type="EMBL" id="ML977166">
    <property type="protein sequence ID" value="KAF1984710.1"/>
    <property type="molecule type" value="Genomic_DNA"/>
</dbReference>
<feature type="compositionally biased region" description="Polar residues" evidence="1">
    <location>
        <begin position="89"/>
        <end position="102"/>
    </location>
</feature>
<feature type="compositionally biased region" description="Acidic residues" evidence="1">
    <location>
        <begin position="552"/>
        <end position="564"/>
    </location>
</feature>
<feature type="compositionally biased region" description="Basic and acidic residues" evidence="1">
    <location>
        <begin position="361"/>
        <end position="379"/>
    </location>
</feature>
<keyword evidence="3" id="KW-1185">Reference proteome</keyword>